<reference evidence="1 2" key="1">
    <citation type="journal article" date="2014" name="Genome Biol. Evol.">
        <title>Composite Conserved Promoter-Terminator Motifs (PeSLs) that Mediate Modular Shuffling in the Diverse T4-Like Myoviruses.</title>
        <authorList>
            <person name="Comeau A.M."/>
            <person name="Arbiol C."/>
            <person name="Krisch H.M."/>
        </authorList>
    </citation>
    <scope>NUCLEOTIDE SEQUENCE [LARGE SCALE GENOMIC DNA]</scope>
</reference>
<dbReference type="RefSeq" id="YP_009046837.1">
    <property type="nucleotide sequence ID" value="NC_021529.2"/>
</dbReference>
<name>A0A068JBR4_9CAUD</name>
<dbReference type="KEGG" id="vg:26066884"/>
<proteinExistence type="predicted"/>
<dbReference type="Proteomes" id="UP000201461">
    <property type="component" value="Segment"/>
</dbReference>
<organism evidence="1 2">
    <name type="scientific">Vibrio phage nt-1</name>
    <dbReference type="NCBI Taxonomy" id="115992"/>
    <lineage>
        <taxon>Viruses</taxon>
        <taxon>Duplodnaviria</taxon>
        <taxon>Heunggongvirae</taxon>
        <taxon>Uroviricota</taxon>
        <taxon>Caudoviricetes</taxon>
        <taxon>Pantevenvirales</taxon>
        <taxon>Straboviridae</taxon>
        <taxon>Mylasvirus</taxon>
        <taxon>Mylasvirus persius</taxon>
    </lineage>
</organism>
<accession>A0A068JBR4</accession>
<protein>
    <submittedName>
        <fullName evidence="1">Uncharacterized protein</fullName>
    </submittedName>
</protein>
<sequence>MFTRLISKFIVCKHLDRIEHSVHGIVFWQCPHCGEDNYRDR</sequence>
<keyword evidence="2" id="KW-1185">Reference proteome</keyword>
<dbReference type="GeneID" id="26066884"/>
<evidence type="ECO:0000313" key="1">
    <source>
        <dbReference type="EMBL" id="AIE13776.1"/>
    </source>
</evidence>
<evidence type="ECO:0000313" key="2">
    <source>
        <dbReference type="Proteomes" id="UP000201461"/>
    </source>
</evidence>
<dbReference type="EMBL" id="HQ317393">
    <property type="protein sequence ID" value="AIE13776.1"/>
    <property type="molecule type" value="Genomic_DNA"/>
</dbReference>